<reference evidence="3 4" key="1">
    <citation type="journal article" date="2021" name="Elife">
        <title>Chloroplast acquisition without the gene transfer in kleptoplastic sea slugs, Plakobranchus ocellatus.</title>
        <authorList>
            <person name="Maeda T."/>
            <person name="Takahashi S."/>
            <person name="Yoshida T."/>
            <person name="Shimamura S."/>
            <person name="Takaki Y."/>
            <person name="Nagai Y."/>
            <person name="Toyoda A."/>
            <person name="Suzuki Y."/>
            <person name="Arimoto A."/>
            <person name="Ishii H."/>
            <person name="Satoh N."/>
            <person name="Nishiyama T."/>
            <person name="Hasebe M."/>
            <person name="Maruyama T."/>
            <person name="Minagawa J."/>
            <person name="Obokata J."/>
            <person name="Shigenobu S."/>
        </authorList>
    </citation>
    <scope>NUCLEOTIDE SEQUENCE [LARGE SCALE GENOMIC DNA]</scope>
</reference>
<evidence type="ECO:0000256" key="1">
    <source>
        <dbReference type="SAM" id="Coils"/>
    </source>
</evidence>
<keyword evidence="1" id="KW-0175">Coiled coil</keyword>
<dbReference type="AlphaFoldDB" id="A0AAV4EVY0"/>
<dbReference type="Gene3D" id="3.30.70.1820">
    <property type="entry name" value="L1 transposable element, RRM domain"/>
    <property type="match status" value="1"/>
</dbReference>
<feature type="region of interest" description="Disordered" evidence="2">
    <location>
        <begin position="342"/>
        <end position="379"/>
    </location>
</feature>
<feature type="compositionally biased region" description="Polar residues" evidence="2">
    <location>
        <begin position="82"/>
        <end position="97"/>
    </location>
</feature>
<feature type="region of interest" description="Disordered" evidence="2">
    <location>
        <begin position="78"/>
        <end position="116"/>
    </location>
</feature>
<dbReference type="EMBL" id="BMAT01003929">
    <property type="protein sequence ID" value="GFR65057.1"/>
    <property type="molecule type" value="Genomic_DNA"/>
</dbReference>
<protein>
    <submittedName>
        <fullName evidence="3">SH3 domain protein</fullName>
    </submittedName>
</protein>
<accession>A0AAV4EVY0</accession>
<feature type="coiled-coil region" evidence="1">
    <location>
        <begin position="138"/>
        <end position="233"/>
    </location>
</feature>
<proteinExistence type="predicted"/>
<dbReference type="InterPro" id="IPR004244">
    <property type="entry name" value="Transposase_22"/>
</dbReference>
<feature type="compositionally biased region" description="Polar residues" evidence="2">
    <location>
        <begin position="370"/>
        <end position="379"/>
    </location>
</feature>
<sequence length="379" mass="43133">MLCLKPNKAPGPNGVKPSVLKKCAEQLSSIMCAFCKMSLKSVSCTLHTIVLQGPACSFSFRIFTLSLLLLCGDIETNPGPKNGQTRSRQTTLTNNGAVNVEEPTRPITPKTSLSTDQPDLSSILSAIESLSSRFDARFDSIEKKMTSFESTMEELRTRTESLKSQISETMEENRKLKRESYEMKASLNDMENKLHDMEARARRNNLIFHGLGKEKEQENWKDAEALVRKLISEKLEIDDSAIKIERAHRIHNSNGPGPIIVKFLDFNDKENILRARGHLKKTNIFINEDYTARVRQTRKKFSPFLTKYRSEGKRANLVYDHLIVDGERYDFDPDCNSIYSARRPRRETQDSGPYKSCNRAPIGSRERQNRTPSPTPANR</sequence>
<name>A0AAV4EVY0_9GAST</name>
<comment type="caution">
    <text evidence="3">The sequence shown here is derived from an EMBL/GenBank/DDBJ whole genome shotgun (WGS) entry which is preliminary data.</text>
</comment>
<dbReference type="Proteomes" id="UP000762676">
    <property type="component" value="Unassembled WGS sequence"/>
</dbReference>
<dbReference type="PANTHER" id="PTHR11505">
    <property type="entry name" value="L1 TRANSPOSABLE ELEMENT-RELATED"/>
    <property type="match status" value="1"/>
</dbReference>
<organism evidence="3 4">
    <name type="scientific">Elysia marginata</name>
    <dbReference type="NCBI Taxonomy" id="1093978"/>
    <lineage>
        <taxon>Eukaryota</taxon>
        <taxon>Metazoa</taxon>
        <taxon>Spiralia</taxon>
        <taxon>Lophotrochozoa</taxon>
        <taxon>Mollusca</taxon>
        <taxon>Gastropoda</taxon>
        <taxon>Heterobranchia</taxon>
        <taxon>Euthyneura</taxon>
        <taxon>Panpulmonata</taxon>
        <taxon>Sacoglossa</taxon>
        <taxon>Placobranchoidea</taxon>
        <taxon>Plakobranchidae</taxon>
        <taxon>Elysia</taxon>
    </lineage>
</organism>
<keyword evidence="4" id="KW-1185">Reference proteome</keyword>
<evidence type="ECO:0000256" key="2">
    <source>
        <dbReference type="SAM" id="MobiDB-lite"/>
    </source>
</evidence>
<gene>
    <name evidence="3" type="ORF">ElyMa_001938600</name>
</gene>
<evidence type="ECO:0000313" key="4">
    <source>
        <dbReference type="Proteomes" id="UP000762676"/>
    </source>
</evidence>
<evidence type="ECO:0000313" key="3">
    <source>
        <dbReference type="EMBL" id="GFR65057.1"/>
    </source>
</evidence>